<feature type="region of interest" description="Disordered" evidence="1">
    <location>
        <begin position="50"/>
        <end position="69"/>
    </location>
</feature>
<dbReference type="PANTHER" id="PTHR35125:SF4">
    <property type="entry name" value="PROTEIN PATRONUS 1"/>
    <property type="match status" value="1"/>
</dbReference>
<evidence type="ECO:0000256" key="1">
    <source>
        <dbReference type="SAM" id="MobiDB-lite"/>
    </source>
</evidence>
<sequence length="236" mass="26191">MDVRRYGESTCRVLIGRAESMANMNTLQQMIFPDENAPIHRKKSVAAASVKSTKGTVLGQKKKPGGARKALNDITNKSGAHPKASSKNKQLVSAATALKGEINIAGEMFLHDHSKCIKEQQSLWDDHFSADILLHHDSSSVKGKHLKYDTEMMDGKNNLTCEEPEEIPSPKMTDWLKSSTPWRSPVRHGSLMMPSTPLAWRARILDTAMTPDSLSLQAYNTFLQPLEYSVTSTIEI</sequence>
<dbReference type="PANTHER" id="PTHR35125">
    <property type="entry name" value="NEURON NAVIGATOR 1-LIKE-RELATED"/>
    <property type="match status" value="1"/>
</dbReference>
<evidence type="ECO:0000313" key="2">
    <source>
        <dbReference type="EMBL" id="KAH0891354.1"/>
    </source>
</evidence>
<dbReference type="EMBL" id="JAGKQM010000013">
    <property type="protein sequence ID" value="KAH0891354.1"/>
    <property type="molecule type" value="Genomic_DNA"/>
</dbReference>
<gene>
    <name evidence="2" type="ORF">HID58_053783</name>
</gene>
<accession>A0ABQ8AFP0</accession>
<proteinExistence type="predicted"/>
<name>A0ABQ8AFP0_BRANA</name>
<dbReference type="Proteomes" id="UP000824890">
    <property type="component" value="Unassembled WGS sequence"/>
</dbReference>
<reference evidence="2 3" key="1">
    <citation type="submission" date="2021-05" db="EMBL/GenBank/DDBJ databases">
        <title>Genome Assembly of Synthetic Allotetraploid Brassica napus Reveals Homoeologous Exchanges between Subgenomes.</title>
        <authorList>
            <person name="Davis J.T."/>
        </authorList>
    </citation>
    <scope>NUCLEOTIDE SEQUENCE [LARGE SCALE GENOMIC DNA]</scope>
    <source>
        <strain evidence="3">cv. Da-Ae</strain>
        <tissue evidence="2">Seedling</tissue>
    </source>
</reference>
<comment type="caution">
    <text evidence="2">The sequence shown here is derived from an EMBL/GenBank/DDBJ whole genome shotgun (WGS) entry which is preliminary data.</text>
</comment>
<evidence type="ECO:0000313" key="3">
    <source>
        <dbReference type="Proteomes" id="UP000824890"/>
    </source>
</evidence>
<dbReference type="InterPro" id="IPR039326">
    <property type="entry name" value="Patronus"/>
</dbReference>
<organism evidence="2 3">
    <name type="scientific">Brassica napus</name>
    <name type="common">Rape</name>
    <dbReference type="NCBI Taxonomy" id="3708"/>
    <lineage>
        <taxon>Eukaryota</taxon>
        <taxon>Viridiplantae</taxon>
        <taxon>Streptophyta</taxon>
        <taxon>Embryophyta</taxon>
        <taxon>Tracheophyta</taxon>
        <taxon>Spermatophyta</taxon>
        <taxon>Magnoliopsida</taxon>
        <taxon>eudicotyledons</taxon>
        <taxon>Gunneridae</taxon>
        <taxon>Pentapetalae</taxon>
        <taxon>rosids</taxon>
        <taxon>malvids</taxon>
        <taxon>Brassicales</taxon>
        <taxon>Brassicaceae</taxon>
        <taxon>Brassiceae</taxon>
        <taxon>Brassica</taxon>
    </lineage>
</organism>
<keyword evidence="3" id="KW-1185">Reference proteome</keyword>
<protein>
    <submittedName>
        <fullName evidence="2">Uncharacterized protein</fullName>
    </submittedName>
</protein>